<organism evidence="1 2">
    <name type="scientific">Paenibacillus filicis</name>
    <dbReference type="NCBI Taxonomy" id="669464"/>
    <lineage>
        <taxon>Bacteria</taxon>
        <taxon>Bacillati</taxon>
        <taxon>Bacillota</taxon>
        <taxon>Bacilli</taxon>
        <taxon>Bacillales</taxon>
        <taxon>Paenibacillaceae</taxon>
        <taxon>Paenibacillus</taxon>
    </lineage>
</organism>
<keyword evidence="2" id="KW-1185">Reference proteome</keyword>
<dbReference type="Proteomes" id="UP001469365">
    <property type="component" value="Unassembled WGS sequence"/>
</dbReference>
<gene>
    <name evidence="1" type="ORF">WMW72_11785</name>
</gene>
<evidence type="ECO:0000313" key="2">
    <source>
        <dbReference type="Proteomes" id="UP001469365"/>
    </source>
</evidence>
<dbReference type="EMBL" id="JBBPCC010000006">
    <property type="protein sequence ID" value="MEK8128586.1"/>
    <property type="molecule type" value="Genomic_DNA"/>
</dbReference>
<protein>
    <submittedName>
        <fullName evidence="1">Uncharacterized protein</fullName>
    </submittedName>
</protein>
<sequence>MIKSLFIILHILLSTWEYPEWSGTGPITPIHSSSSSLLQLHDTPQVVLDKLIHLEHKSLAILARFEHFTPITEEDKDKLIQSLASFYTPDQAQTLFEQHYRQRNDGYIRVPTDYISIKHIQKHIQIFQQAELEHTLLKITGEDEHHEFYEFRYILNKDLTLIADIQVIQAPY</sequence>
<proteinExistence type="predicted"/>
<evidence type="ECO:0000313" key="1">
    <source>
        <dbReference type="EMBL" id="MEK8128586.1"/>
    </source>
</evidence>
<name>A0ABU9DI86_9BACL</name>
<comment type="caution">
    <text evidence="1">The sequence shown here is derived from an EMBL/GenBank/DDBJ whole genome shotgun (WGS) entry which is preliminary data.</text>
</comment>
<accession>A0ABU9DI86</accession>
<reference evidence="1 2" key="1">
    <citation type="submission" date="2024-04" db="EMBL/GenBank/DDBJ databases">
        <title>draft genome sequnece of Paenibacillus filicis.</title>
        <authorList>
            <person name="Kim D.-U."/>
        </authorList>
    </citation>
    <scope>NUCLEOTIDE SEQUENCE [LARGE SCALE GENOMIC DNA]</scope>
    <source>
        <strain evidence="1 2">KACC14197</strain>
    </source>
</reference>
<dbReference type="RefSeq" id="WP_341415664.1">
    <property type="nucleotide sequence ID" value="NZ_JBBPCC010000006.1"/>
</dbReference>